<feature type="transmembrane region" description="Helical" evidence="1">
    <location>
        <begin position="48"/>
        <end position="66"/>
    </location>
</feature>
<keyword evidence="1" id="KW-0472">Membrane</keyword>
<proteinExistence type="predicted"/>
<dbReference type="Proteomes" id="UP000595897">
    <property type="component" value="Chromosome"/>
</dbReference>
<organism evidence="2 3">
    <name type="scientific">Anaeromicropila herbilytica</name>
    <dbReference type="NCBI Taxonomy" id="2785025"/>
    <lineage>
        <taxon>Bacteria</taxon>
        <taxon>Bacillati</taxon>
        <taxon>Bacillota</taxon>
        <taxon>Clostridia</taxon>
        <taxon>Lachnospirales</taxon>
        <taxon>Lachnospiraceae</taxon>
        <taxon>Anaeromicropila</taxon>
    </lineage>
</organism>
<name>A0A7R7ICK0_9FIRM</name>
<gene>
    <name evidence="2" type="ORF">bsdtb5_03580</name>
</gene>
<protein>
    <submittedName>
        <fullName evidence="2">Uncharacterized protein</fullName>
    </submittedName>
</protein>
<reference evidence="2 3" key="1">
    <citation type="submission" date="2020-11" db="EMBL/GenBank/DDBJ databases">
        <title>Draft genome sequencing of a Lachnospiraceae strain isolated from anoxic soil subjected to BSD treatment.</title>
        <authorList>
            <person name="Uek A."/>
            <person name="Tonouchi A."/>
        </authorList>
    </citation>
    <scope>NUCLEOTIDE SEQUENCE [LARGE SCALE GENOMIC DNA]</scope>
    <source>
        <strain evidence="2 3">TB5</strain>
    </source>
</reference>
<evidence type="ECO:0000256" key="1">
    <source>
        <dbReference type="SAM" id="Phobius"/>
    </source>
</evidence>
<keyword evidence="1" id="KW-0812">Transmembrane</keyword>
<dbReference type="EMBL" id="AP024169">
    <property type="protein sequence ID" value="BCN29063.1"/>
    <property type="molecule type" value="Genomic_DNA"/>
</dbReference>
<dbReference type="AlphaFoldDB" id="A0A7R7ICK0"/>
<sequence>MVLFLHPTNNNVKIVNNAIIRFILRIHLLRGQAYSSYAKLSLNMEKNVMLYMLIIPLLYLNVNIRYMD</sequence>
<evidence type="ECO:0000313" key="3">
    <source>
        <dbReference type="Proteomes" id="UP000595897"/>
    </source>
</evidence>
<keyword evidence="1" id="KW-1133">Transmembrane helix</keyword>
<accession>A0A7R7ICK0</accession>
<evidence type="ECO:0000313" key="2">
    <source>
        <dbReference type="EMBL" id="BCN29063.1"/>
    </source>
</evidence>
<dbReference type="KEGG" id="ahb:bsdtb5_03580"/>
<keyword evidence="3" id="KW-1185">Reference proteome</keyword>